<dbReference type="Proteomes" id="UP001162992">
    <property type="component" value="Chromosome 9"/>
</dbReference>
<evidence type="ECO:0000313" key="1">
    <source>
        <dbReference type="EMBL" id="KAJ7543703.1"/>
    </source>
</evidence>
<evidence type="ECO:0000313" key="2">
    <source>
        <dbReference type="Proteomes" id="UP001162992"/>
    </source>
</evidence>
<proteinExistence type="predicted"/>
<keyword evidence="2" id="KW-1185">Reference proteome</keyword>
<gene>
    <name evidence="1" type="ORF">O6H91_09G049300</name>
</gene>
<accession>A0ACC2CNU7</accession>
<comment type="caution">
    <text evidence="1">The sequence shown here is derived from an EMBL/GenBank/DDBJ whole genome shotgun (WGS) entry which is preliminary data.</text>
</comment>
<protein>
    <submittedName>
        <fullName evidence="1">Uncharacterized protein</fullName>
    </submittedName>
</protein>
<sequence>MVRIMVRCSVAGELPPSSAPPLKKLRRPYVVKDDDEEEILDTVYEEETTFNAAFDMGILRCDGCSSSLSAPIYQCSNGHLACSICHFRESNECLNCFEKIGNIRCLVVEKLIESLRVSCEHEL</sequence>
<name>A0ACC2CNU7_DIPCM</name>
<dbReference type="EMBL" id="CM055100">
    <property type="protein sequence ID" value="KAJ7543703.1"/>
    <property type="molecule type" value="Genomic_DNA"/>
</dbReference>
<reference evidence="2" key="1">
    <citation type="journal article" date="2024" name="Proc. Natl. Acad. Sci. U.S.A.">
        <title>Extraordinary preservation of gene collinearity over three hundred million years revealed in homosporous lycophytes.</title>
        <authorList>
            <person name="Li C."/>
            <person name="Wickell D."/>
            <person name="Kuo L.Y."/>
            <person name="Chen X."/>
            <person name="Nie B."/>
            <person name="Liao X."/>
            <person name="Peng D."/>
            <person name="Ji J."/>
            <person name="Jenkins J."/>
            <person name="Williams M."/>
            <person name="Shu S."/>
            <person name="Plott C."/>
            <person name="Barry K."/>
            <person name="Rajasekar S."/>
            <person name="Grimwood J."/>
            <person name="Han X."/>
            <person name="Sun S."/>
            <person name="Hou Z."/>
            <person name="He W."/>
            <person name="Dai G."/>
            <person name="Sun C."/>
            <person name="Schmutz J."/>
            <person name="Leebens-Mack J.H."/>
            <person name="Li F.W."/>
            <person name="Wang L."/>
        </authorList>
    </citation>
    <scope>NUCLEOTIDE SEQUENCE [LARGE SCALE GENOMIC DNA]</scope>
    <source>
        <strain evidence="2">cv. PW_Plant_1</strain>
    </source>
</reference>
<organism evidence="1 2">
    <name type="scientific">Diphasiastrum complanatum</name>
    <name type="common">Issler's clubmoss</name>
    <name type="synonym">Lycopodium complanatum</name>
    <dbReference type="NCBI Taxonomy" id="34168"/>
    <lineage>
        <taxon>Eukaryota</taxon>
        <taxon>Viridiplantae</taxon>
        <taxon>Streptophyta</taxon>
        <taxon>Embryophyta</taxon>
        <taxon>Tracheophyta</taxon>
        <taxon>Lycopodiopsida</taxon>
        <taxon>Lycopodiales</taxon>
        <taxon>Lycopodiaceae</taxon>
        <taxon>Lycopodioideae</taxon>
        <taxon>Diphasiastrum</taxon>
    </lineage>
</organism>